<evidence type="ECO:0000313" key="1">
    <source>
        <dbReference type="EMBL" id="RKO82940.1"/>
    </source>
</evidence>
<sequence>MAQIAGINVHIAKPASGSTADAIIILPDVFGTTFKNTQKVADDYAKKEEEEGHQCDYGRS</sequence>
<gene>
    <name evidence="1" type="ORF">BDK51DRAFT_50471</name>
</gene>
<dbReference type="OrthoDB" id="17560at2759"/>
<dbReference type="Proteomes" id="UP000269721">
    <property type="component" value="Unassembled WGS sequence"/>
</dbReference>
<evidence type="ECO:0008006" key="3">
    <source>
        <dbReference type="Google" id="ProtNLM"/>
    </source>
</evidence>
<proteinExistence type="predicted"/>
<keyword evidence="2" id="KW-1185">Reference proteome</keyword>
<name>A0A4P9VXC4_9FUNG</name>
<reference evidence="2" key="1">
    <citation type="journal article" date="2018" name="Nat. Microbiol.">
        <title>Leveraging single-cell genomics to expand the fungal tree of life.</title>
        <authorList>
            <person name="Ahrendt S.R."/>
            <person name="Quandt C.A."/>
            <person name="Ciobanu D."/>
            <person name="Clum A."/>
            <person name="Salamov A."/>
            <person name="Andreopoulos B."/>
            <person name="Cheng J.F."/>
            <person name="Woyke T."/>
            <person name="Pelin A."/>
            <person name="Henrissat B."/>
            <person name="Reynolds N.K."/>
            <person name="Benny G.L."/>
            <person name="Smith M.E."/>
            <person name="James T.Y."/>
            <person name="Grigoriev I.V."/>
        </authorList>
    </citation>
    <scope>NUCLEOTIDE SEQUENCE [LARGE SCALE GENOMIC DNA]</scope>
</reference>
<evidence type="ECO:0000313" key="2">
    <source>
        <dbReference type="Proteomes" id="UP000269721"/>
    </source>
</evidence>
<dbReference type="AlphaFoldDB" id="A0A4P9VXC4"/>
<dbReference type="EMBL" id="ML001883">
    <property type="protein sequence ID" value="RKO82940.1"/>
    <property type="molecule type" value="Genomic_DNA"/>
</dbReference>
<organism evidence="1 2">
    <name type="scientific">Blyttiomyces helicus</name>
    <dbReference type="NCBI Taxonomy" id="388810"/>
    <lineage>
        <taxon>Eukaryota</taxon>
        <taxon>Fungi</taxon>
        <taxon>Fungi incertae sedis</taxon>
        <taxon>Chytridiomycota</taxon>
        <taxon>Chytridiomycota incertae sedis</taxon>
        <taxon>Chytridiomycetes</taxon>
        <taxon>Chytridiomycetes incertae sedis</taxon>
        <taxon>Blyttiomyces</taxon>
    </lineage>
</organism>
<protein>
    <recommendedName>
        <fullName evidence="3">Dienelactone hydrolase domain-containing protein</fullName>
    </recommendedName>
</protein>
<accession>A0A4P9VXC4</accession>